<dbReference type="PANTHER" id="PTHR13932:SF5">
    <property type="entry name" value="RADICAL S-ADENOSYL METHIONINE DOMAIN-CONTAINING PROTEIN 1, MITOCHONDRIAL"/>
    <property type="match status" value="1"/>
</dbReference>
<evidence type="ECO:0000259" key="3">
    <source>
        <dbReference type="PROSITE" id="PS51918"/>
    </source>
</evidence>
<dbReference type="GO" id="GO:0004109">
    <property type="term" value="F:coproporphyrinogen oxidase activity"/>
    <property type="evidence" value="ECO:0007669"/>
    <property type="project" value="InterPro"/>
</dbReference>
<dbReference type="Gene3D" id="3.30.750.200">
    <property type="match status" value="1"/>
</dbReference>
<keyword evidence="2" id="KW-0349">Heme</keyword>
<dbReference type="GO" id="GO:0006779">
    <property type="term" value="P:porphyrin-containing compound biosynthetic process"/>
    <property type="evidence" value="ECO:0007669"/>
    <property type="project" value="InterPro"/>
</dbReference>
<comment type="caution">
    <text evidence="4">The sequence shown here is derived from an EMBL/GenBank/DDBJ whole genome shotgun (WGS) entry which is preliminary data.</text>
</comment>
<sequence length="383" mass="40291">MTAFESPGLGVYVHWPYCARICPYCDFNVYRARDRDAAPLVRAMLADLERWRGRTGPRRLASLHFGGGTPSLMSPGDVAAMIEAADRLWGFESNAEIGLEANPHERAGFADLAAAGIERLSVGVQALDDASLAALGRDHDAAGALEALELARRAAPRVSADLIYARENQTLAGWEAELKRLLDLGLDHLSLYQLTIEPGTAFAKRRERGGLVPPADDLAAAMFETAQTMSEAAGLAAYEISNHARDEAHRSAHNRLYWTGGDWIGVGPGAHSRLGAHAAGGRLAAVAAARPDDYVAGVDAGGGHAVETLDALAEAQERALAGLRIVEGLDRAALRAATGHDIDAGAAAGFAAEGLLALSEDRLALTAAGRLWADRIAFAVAPG</sequence>
<dbReference type="GO" id="GO:0046872">
    <property type="term" value="F:metal ion binding"/>
    <property type="evidence" value="ECO:0007669"/>
    <property type="project" value="UniProtKB-UniRule"/>
</dbReference>
<evidence type="ECO:0000256" key="1">
    <source>
        <dbReference type="ARBA" id="ARBA00006100"/>
    </source>
</evidence>
<dbReference type="GO" id="GO:0005737">
    <property type="term" value="C:cytoplasm"/>
    <property type="evidence" value="ECO:0007669"/>
    <property type="project" value="UniProtKB-SubCell"/>
</dbReference>
<dbReference type="PANTHER" id="PTHR13932">
    <property type="entry name" value="COPROPORPHYRINIGEN III OXIDASE"/>
    <property type="match status" value="1"/>
</dbReference>
<evidence type="ECO:0000313" key="5">
    <source>
        <dbReference type="Proteomes" id="UP000245168"/>
    </source>
</evidence>
<comment type="subcellular location">
    <subcellularLocation>
        <location evidence="2">Cytoplasm</location>
    </subcellularLocation>
</comment>
<keyword evidence="2" id="KW-0004">4Fe-4S</keyword>
<dbReference type="SMART" id="SM00729">
    <property type="entry name" value="Elp3"/>
    <property type="match status" value="1"/>
</dbReference>
<dbReference type="InterPro" id="IPR004559">
    <property type="entry name" value="HemW-like"/>
</dbReference>
<keyword evidence="2" id="KW-0479">Metal-binding</keyword>
<evidence type="ECO:0000256" key="2">
    <source>
        <dbReference type="RuleBase" id="RU364116"/>
    </source>
</evidence>
<dbReference type="AlphaFoldDB" id="A0A2U2BWK1"/>
<dbReference type="Proteomes" id="UP000245168">
    <property type="component" value="Unassembled WGS sequence"/>
</dbReference>
<dbReference type="InterPro" id="IPR034505">
    <property type="entry name" value="Coproporphyrinogen-III_oxidase"/>
</dbReference>
<proteinExistence type="inferred from homology"/>
<dbReference type="SFLD" id="SFLDF00562">
    <property type="entry name" value="HemN-like__clustered_with_heat"/>
    <property type="match status" value="1"/>
</dbReference>
<keyword evidence="2" id="KW-0408">Iron</keyword>
<dbReference type="SFLD" id="SFLDS00029">
    <property type="entry name" value="Radical_SAM"/>
    <property type="match status" value="1"/>
</dbReference>
<dbReference type="InterPro" id="IPR058240">
    <property type="entry name" value="rSAM_sf"/>
</dbReference>
<dbReference type="NCBIfam" id="TIGR00539">
    <property type="entry name" value="hemN_rel"/>
    <property type="match status" value="1"/>
</dbReference>
<dbReference type="OrthoDB" id="9808022at2"/>
<dbReference type="EMBL" id="QEXV01000001">
    <property type="protein sequence ID" value="PWE18396.1"/>
    <property type="molecule type" value="Genomic_DNA"/>
</dbReference>
<keyword evidence="2" id="KW-0143">Chaperone</keyword>
<keyword evidence="5" id="KW-1185">Reference proteome</keyword>
<comment type="function">
    <text evidence="2">Probably acts as a heme chaperone, transferring heme to an unknown acceptor. Binds one molecule of heme per monomer, possibly covalently. Binds 1 [4Fe-4S] cluster. The cluster is coordinated with 3 cysteines and an exchangeable S-adenosyl-L-methionine.</text>
</comment>
<comment type="similarity">
    <text evidence="1">Belongs to the anaerobic coproporphyrinogen-III oxidase family. HemW subfamily.</text>
</comment>
<protein>
    <recommendedName>
        <fullName evidence="2">Heme chaperone HemW</fullName>
    </recommendedName>
</protein>
<keyword evidence="2" id="KW-0411">Iron-sulfur</keyword>
<evidence type="ECO:0000313" key="4">
    <source>
        <dbReference type="EMBL" id="PWE18396.1"/>
    </source>
</evidence>
<reference evidence="5" key="1">
    <citation type="submission" date="2018-05" db="EMBL/GenBank/DDBJ databases">
        <authorList>
            <person name="Liu B.-T."/>
        </authorList>
    </citation>
    <scope>NUCLEOTIDE SEQUENCE [LARGE SCALE GENOMIC DNA]</scope>
    <source>
        <strain evidence="5">WD6-1</strain>
    </source>
</reference>
<keyword evidence="2" id="KW-0949">S-adenosyl-L-methionine</keyword>
<dbReference type="InterPro" id="IPR010723">
    <property type="entry name" value="HemN_C"/>
</dbReference>
<dbReference type="SFLD" id="SFLDG01065">
    <property type="entry name" value="anaerobic_coproporphyrinogen-I"/>
    <property type="match status" value="1"/>
</dbReference>
<feature type="domain" description="Radical SAM core" evidence="3">
    <location>
        <begin position="3"/>
        <end position="236"/>
    </location>
</feature>
<dbReference type="PROSITE" id="PS51918">
    <property type="entry name" value="RADICAL_SAM"/>
    <property type="match status" value="1"/>
</dbReference>
<dbReference type="Pfam" id="PF04055">
    <property type="entry name" value="Radical_SAM"/>
    <property type="match status" value="1"/>
</dbReference>
<dbReference type="Pfam" id="PF06969">
    <property type="entry name" value="HemN_C"/>
    <property type="match status" value="1"/>
</dbReference>
<dbReference type="CDD" id="cd01335">
    <property type="entry name" value="Radical_SAM"/>
    <property type="match status" value="1"/>
</dbReference>
<dbReference type="GO" id="GO:0051539">
    <property type="term" value="F:4 iron, 4 sulfur cluster binding"/>
    <property type="evidence" value="ECO:0007669"/>
    <property type="project" value="UniProtKB-UniRule"/>
</dbReference>
<dbReference type="SFLD" id="SFLDF00288">
    <property type="entry name" value="HemN-like__clustered_with_nucl"/>
    <property type="match status" value="1"/>
</dbReference>
<gene>
    <name evidence="4" type="ORF">DDZ18_01965</name>
</gene>
<dbReference type="InterPro" id="IPR006638">
    <property type="entry name" value="Elp3/MiaA/NifB-like_rSAM"/>
</dbReference>
<name>A0A2U2BWK1_9PROT</name>
<dbReference type="SUPFAM" id="SSF102114">
    <property type="entry name" value="Radical SAM enzymes"/>
    <property type="match status" value="1"/>
</dbReference>
<dbReference type="RefSeq" id="WP_109251671.1">
    <property type="nucleotide sequence ID" value="NZ_QEXV01000001.1"/>
</dbReference>
<accession>A0A2U2BWK1</accession>
<organism evidence="4 5">
    <name type="scientific">Marinicauda salina</name>
    <dbReference type="NCBI Taxonomy" id="2135793"/>
    <lineage>
        <taxon>Bacteria</taxon>
        <taxon>Pseudomonadati</taxon>
        <taxon>Pseudomonadota</taxon>
        <taxon>Alphaproteobacteria</taxon>
        <taxon>Maricaulales</taxon>
        <taxon>Maricaulaceae</taxon>
        <taxon>Marinicauda</taxon>
    </lineage>
</organism>
<keyword evidence="2" id="KW-0963">Cytoplasm</keyword>
<dbReference type="InterPro" id="IPR007197">
    <property type="entry name" value="rSAM"/>
</dbReference>